<proteinExistence type="predicted"/>
<reference evidence="1" key="1">
    <citation type="submission" date="2020-05" db="UniProtKB">
        <authorList>
            <consortium name="EnsemblMetazoa"/>
        </authorList>
    </citation>
    <scope>IDENTIFICATION</scope>
    <source>
        <strain evidence="1">FUMOZ</strain>
    </source>
</reference>
<name>A0A4Y0BNC4_ANOFN</name>
<sequence>MALRVLPPLSLPLVRWQSDIQPRWVLIQLWLRLPHHWPTTTLTRSTATAMPCRML</sequence>
<dbReference type="AlphaFoldDB" id="A0A4Y0BNC4"/>
<organism evidence="1">
    <name type="scientific">Anopheles funestus</name>
    <name type="common">African malaria mosquito</name>
    <dbReference type="NCBI Taxonomy" id="62324"/>
    <lineage>
        <taxon>Eukaryota</taxon>
        <taxon>Metazoa</taxon>
        <taxon>Ecdysozoa</taxon>
        <taxon>Arthropoda</taxon>
        <taxon>Hexapoda</taxon>
        <taxon>Insecta</taxon>
        <taxon>Pterygota</taxon>
        <taxon>Neoptera</taxon>
        <taxon>Endopterygota</taxon>
        <taxon>Diptera</taxon>
        <taxon>Nematocera</taxon>
        <taxon>Culicoidea</taxon>
        <taxon>Culicidae</taxon>
        <taxon>Anophelinae</taxon>
        <taxon>Anopheles</taxon>
    </lineage>
</organism>
<dbReference type="VEuPathDB" id="VectorBase:AFUN021423"/>
<evidence type="ECO:0000313" key="1">
    <source>
        <dbReference type="EnsemblMetazoa" id="AFUN021423-PA"/>
    </source>
</evidence>
<dbReference type="EnsemblMetazoa" id="AFUN021423-RA">
    <property type="protein sequence ID" value="AFUN021423-PA"/>
    <property type="gene ID" value="AFUN021423"/>
</dbReference>
<accession>A0A4Y0BNC4</accession>
<protein>
    <submittedName>
        <fullName evidence="1">Uncharacterized protein</fullName>
    </submittedName>
</protein>